<dbReference type="AlphaFoldDB" id="A0A409XME8"/>
<evidence type="ECO:0000259" key="9">
    <source>
        <dbReference type="SMART" id="SM00737"/>
    </source>
</evidence>
<dbReference type="EMBL" id="NHYD01001201">
    <property type="protein sequence ID" value="PPQ91928.1"/>
    <property type="molecule type" value="Genomic_DNA"/>
</dbReference>
<proteinExistence type="inferred from homology"/>
<evidence type="ECO:0000256" key="5">
    <source>
        <dbReference type="ARBA" id="ARBA00022448"/>
    </source>
</evidence>
<dbReference type="Gene3D" id="2.70.220.10">
    <property type="entry name" value="Ganglioside GM2 activator"/>
    <property type="match status" value="2"/>
</dbReference>
<dbReference type="InterPro" id="IPR036846">
    <property type="entry name" value="GM2-AP_sf"/>
</dbReference>
<comment type="similarity">
    <text evidence="2">Belongs to the NPC2 family.</text>
</comment>
<dbReference type="PANTHER" id="PTHR11306">
    <property type="entry name" value="NIEMANN PICK TYPE C2 PROTEIN NPC2-RELATED"/>
    <property type="match status" value="1"/>
</dbReference>
<name>A0A409XME8_PSICY</name>
<keyword evidence="7" id="KW-0445">Lipid transport</keyword>
<evidence type="ECO:0000256" key="4">
    <source>
        <dbReference type="ARBA" id="ARBA00016056"/>
    </source>
</evidence>
<comment type="caution">
    <text evidence="10">The sequence shown here is derived from an EMBL/GenBank/DDBJ whole genome shotgun (WGS) entry which is preliminary data.</text>
</comment>
<sequence>MRSIFLFITCLSLAAPSLSLIAGEQQPIEAVNSPVHTLASWKWENCAGLTTDAVQINSIQFSPDPPEPGKELTVTVKADVLKEIVDGAYADTAVKFGVVKLLEKKFDVCEEALKANGTIQCPVAPGSYTVVQTVTLPRDIPRAKYNVEVMGYTAEEEDMLCVRMVVDFRTW</sequence>
<keyword evidence="6 8" id="KW-0732">Signal</keyword>
<dbReference type="GO" id="GO:0032366">
    <property type="term" value="P:intracellular sterol transport"/>
    <property type="evidence" value="ECO:0007669"/>
    <property type="project" value="InterPro"/>
</dbReference>
<dbReference type="InterPro" id="IPR003172">
    <property type="entry name" value="ML_dom"/>
</dbReference>
<evidence type="ECO:0000256" key="3">
    <source>
        <dbReference type="ARBA" id="ARBA00011245"/>
    </source>
</evidence>
<protein>
    <recommendedName>
        <fullName evidence="4">Phosphatidylglycerol/phosphatidylinositol transfer protein</fullName>
    </recommendedName>
</protein>
<evidence type="ECO:0000256" key="1">
    <source>
        <dbReference type="ARBA" id="ARBA00002053"/>
    </source>
</evidence>
<keyword evidence="11" id="KW-1185">Reference proteome</keyword>
<evidence type="ECO:0000256" key="8">
    <source>
        <dbReference type="SAM" id="SignalP"/>
    </source>
</evidence>
<dbReference type="InterPro" id="IPR033917">
    <property type="entry name" value="ML_PG-PI_TP"/>
</dbReference>
<dbReference type="FunCoup" id="A0A409XME8">
    <property type="interactions" value="1"/>
</dbReference>
<comment type="function">
    <text evidence="1">Catalyzes the intermembrane transfer of phosphatidylglycerol and phosphatidylinositol.</text>
</comment>
<dbReference type="PANTHER" id="PTHR11306:SF0">
    <property type="entry name" value="PHOSPHATIDYLGLYCEROL_PHOSPHATIDYLINOSITOL TRANSFER PROTEIN"/>
    <property type="match status" value="1"/>
</dbReference>
<dbReference type="Pfam" id="PF02221">
    <property type="entry name" value="E1_DerP2_DerF2"/>
    <property type="match status" value="1"/>
</dbReference>
<dbReference type="InterPro" id="IPR039670">
    <property type="entry name" value="NPC2-like"/>
</dbReference>
<accession>A0A409XME8</accession>
<feature type="domain" description="MD-2-related lipid-recognition" evidence="9">
    <location>
        <begin position="43"/>
        <end position="166"/>
    </location>
</feature>
<dbReference type="CDD" id="cd00917">
    <property type="entry name" value="PG-PI_TP"/>
    <property type="match status" value="1"/>
</dbReference>
<reference evidence="10 11" key="1">
    <citation type="journal article" date="2018" name="Evol. Lett.">
        <title>Horizontal gene cluster transfer increased hallucinogenic mushroom diversity.</title>
        <authorList>
            <person name="Reynolds H.T."/>
            <person name="Vijayakumar V."/>
            <person name="Gluck-Thaler E."/>
            <person name="Korotkin H.B."/>
            <person name="Matheny P.B."/>
            <person name="Slot J.C."/>
        </authorList>
    </citation>
    <scope>NUCLEOTIDE SEQUENCE [LARGE SCALE GENOMIC DNA]</scope>
    <source>
        <strain evidence="10 11">2631</strain>
    </source>
</reference>
<dbReference type="SUPFAM" id="SSF81296">
    <property type="entry name" value="E set domains"/>
    <property type="match status" value="1"/>
</dbReference>
<evidence type="ECO:0000256" key="7">
    <source>
        <dbReference type="ARBA" id="ARBA00023055"/>
    </source>
</evidence>
<gene>
    <name evidence="10" type="ORF">CVT25_000971</name>
</gene>
<evidence type="ECO:0000313" key="11">
    <source>
        <dbReference type="Proteomes" id="UP000283269"/>
    </source>
</evidence>
<dbReference type="GO" id="GO:0032934">
    <property type="term" value="F:sterol binding"/>
    <property type="evidence" value="ECO:0007669"/>
    <property type="project" value="InterPro"/>
</dbReference>
<comment type="subunit">
    <text evidence="3">Monomer.</text>
</comment>
<dbReference type="SMART" id="SM00737">
    <property type="entry name" value="ML"/>
    <property type="match status" value="1"/>
</dbReference>
<evidence type="ECO:0000313" key="10">
    <source>
        <dbReference type="EMBL" id="PPQ91928.1"/>
    </source>
</evidence>
<evidence type="ECO:0000256" key="6">
    <source>
        <dbReference type="ARBA" id="ARBA00022729"/>
    </source>
</evidence>
<dbReference type="OrthoDB" id="6409159at2759"/>
<organism evidence="10 11">
    <name type="scientific">Psilocybe cyanescens</name>
    <dbReference type="NCBI Taxonomy" id="93625"/>
    <lineage>
        <taxon>Eukaryota</taxon>
        <taxon>Fungi</taxon>
        <taxon>Dikarya</taxon>
        <taxon>Basidiomycota</taxon>
        <taxon>Agaricomycotina</taxon>
        <taxon>Agaricomycetes</taxon>
        <taxon>Agaricomycetidae</taxon>
        <taxon>Agaricales</taxon>
        <taxon>Agaricineae</taxon>
        <taxon>Strophariaceae</taxon>
        <taxon>Psilocybe</taxon>
    </lineage>
</organism>
<feature type="signal peptide" evidence="8">
    <location>
        <begin position="1"/>
        <end position="19"/>
    </location>
</feature>
<evidence type="ECO:0000256" key="2">
    <source>
        <dbReference type="ARBA" id="ARBA00006370"/>
    </source>
</evidence>
<dbReference type="Proteomes" id="UP000283269">
    <property type="component" value="Unassembled WGS sequence"/>
</dbReference>
<dbReference type="InterPro" id="IPR014756">
    <property type="entry name" value="Ig_E-set"/>
</dbReference>
<feature type="chain" id="PRO_5019579056" description="Phosphatidylglycerol/phosphatidylinositol transfer protein" evidence="8">
    <location>
        <begin position="20"/>
        <end position="171"/>
    </location>
</feature>
<dbReference type="InParanoid" id="A0A409XME8"/>
<keyword evidence="5" id="KW-0813">Transport</keyword>